<dbReference type="EMBL" id="JAWDKA010000003">
    <property type="protein sequence ID" value="MDV0441579.1"/>
    <property type="molecule type" value="Genomic_DNA"/>
</dbReference>
<evidence type="ECO:0008006" key="5">
    <source>
        <dbReference type="Google" id="ProtNLM"/>
    </source>
</evidence>
<dbReference type="AlphaFoldDB" id="A0AAE4SBB6"/>
<evidence type="ECO:0000256" key="1">
    <source>
        <dbReference type="SAM" id="Phobius"/>
    </source>
</evidence>
<keyword evidence="1" id="KW-1133">Transmembrane helix</keyword>
<comment type="caution">
    <text evidence="3">The sequence shown here is derived from an EMBL/GenBank/DDBJ whole genome shotgun (WGS) entry which is preliminary data.</text>
</comment>
<accession>A0AAE4SBB6</accession>
<name>A0AAE4SBB6_9EURY</name>
<gene>
    <name evidence="2" type="ORF">McpAg1_07810</name>
    <name evidence="3" type="ORF">McpAg1_18470</name>
</gene>
<keyword evidence="1" id="KW-0472">Membrane</keyword>
<proteinExistence type="predicted"/>
<protein>
    <recommendedName>
        <fullName evidence="5">Phage protein</fullName>
    </recommendedName>
</protein>
<dbReference type="Proteomes" id="UP001273136">
    <property type="component" value="Unassembled WGS sequence"/>
</dbReference>
<keyword evidence="1" id="KW-0812">Transmembrane</keyword>
<sequence>MDSEFIALILTLFGGFGGTYALLWQMKGEIEQNKREFAKCPLHCKEANHD</sequence>
<evidence type="ECO:0000313" key="2">
    <source>
        <dbReference type="EMBL" id="MDV0441579.1"/>
    </source>
</evidence>
<dbReference type="RefSeq" id="WP_338093979.1">
    <property type="nucleotide sequence ID" value="NZ_JAWDKA010000003.1"/>
</dbReference>
<dbReference type="EMBL" id="JAWDKA010000013">
    <property type="protein sequence ID" value="MDV0442593.1"/>
    <property type="molecule type" value="Genomic_DNA"/>
</dbReference>
<keyword evidence="4" id="KW-1185">Reference proteome</keyword>
<organism evidence="3 4">
    <name type="scientific">Methanorbis furvi</name>
    <dbReference type="NCBI Taxonomy" id="3028299"/>
    <lineage>
        <taxon>Archaea</taxon>
        <taxon>Methanobacteriati</taxon>
        <taxon>Methanobacteriota</taxon>
        <taxon>Stenosarchaea group</taxon>
        <taxon>Methanomicrobia</taxon>
        <taxon>Methanomicrobiales</taxon>
        <taxon>Methanocorpusculaceae</taxon>
        <taxon>Methanorbis</taxon>
    </lineage>
</organism>
<evidence type="ECO:0000313" key="4">
    <source>
        <dbReference type="Proteomes" id="UP001273136"/>
    </source>
</evidence>
<evidence type="ECO:0000313" key="3">
    <source>
        <dbReference type="EMBL" id="MDV0442593.1"/>
    </source>
</evidence>
<feature type="transmembrane region" description="Helical" evidence="1">
    <location>
        <begin position="6"/>
        <end position="24"/>
    </location>
</feature>
<reference evidence="3" key="1">
    <citation type="submission" date="2023-06" db="EMBL/GenBank/DDBJ databases">
        <title>Genome sequence of Methancorpusculaceae sp. Ag1.</title>
        <authorList>
            <person name="Protasov E."/>
            <person name="Platt K."/>
            <person name="Poehlein A."/>
            <person name="Daniel R."/>
            <person name="Brune A."/>
        </authorList>
    </citation>
    <scope>NUCLEOTIDE SEQUENCE</scope>
    <source>
        <strain evidence="3">Ag1</strain>
    </source>
</reference>